<accession>A0ABZ0Q354</accession>
<evidence type="ECO:0000313" key="9">
    <source>
        <dbReference type="EMBL" id="WPC21382.1"/>
    </source>
</evidence>
<dbReference type="EMBL" id="CP104778">
    <property type="protein sequence ID" value="WPC21382.1"/>
    <property type="molecule type" value="Genomic_DNA"/>
</dbReference>
<evidence type="ECO:0000256" key="5">
    <source>
        <dbReference type="ARBA" id="ARBA00022679"/>
    </source>
</evidence>
<sequence>MIAYVVASHGDFAKSIVKSSWEIFGKQEKVVPVTLEPDEDPKKLLNDYQVALSSFDPSDQVIFLVDLFGGTPFNVAGQIVAKHANQMGLITGLNLAMLSEAYVVREQSLSDAISRLEESAKSGVRHLQLPEDEGDE</sequence>
<dbReference type="Gene3D" id="3.40.50.510">
    <property type="entry name" value="Phosphotransferase system, mannose-type IIA component"/>
    <property type="match status" value="1"/>
</dbReference>
<dbReference type="RefSeq" id="WP_063698368.1">
    <property type="nucleotide sequence ID" value="NZ_BBIM01000039.1"/>
</dbReference>
<evidence type="ECO:0000256" key="1">
    <source>
        <dbReference type="ARBA" id="ARBA00004496"/>
    </source>
</evidence>
<dbReference type="PANTHER" id="PTHR33799">
    <property type="entry name" value="PTS PERMEASE-RELATED-RELATED"/>
    <property type="match status" value="1"/>
</dbReference>
<protein>
    <submittedName>
        <fullName evidence="9">PTS sugar transporter subunit IIA</fullName>
    </submittedName>
</protein>
<keyword evidence="5" id="KW-0808">Transferase</keyword>
<dbReference type="PROSITE" id="PS51096">
    <property type="entry name" value="PTS_EIIA_TYPE_4"/>
    <property type="match status" value="1"/>
</dbReference>
<dbReference type="InterPro" id="IPR051471">
    <property type="entry name" value="Bacterial_PTS_sugar_comp"/>
</dbReference>
<dbReference type="InterPro" id="IPR004701">
    <property type="entry name" value="PTS_EIIA_man-typ"/>
</dbReference>
<keyword evidence="3" id="KW-0963">Cytoplasm</keyword>
<organism evidence="9 10">
    <name type="scientific">Pediococcus inopinatus</name>
    <dbReference type="NCBI Taxonomy" id="114090"/>
    <lineage>
        <taxon>Bacteria</taxon>
        <taxon>Bacillati</taxon>
        <taxon>Bacillota</taxon>
        <taxon>Bacilli</taxon>
        <taxon>Lactobacillales</taxon>
        <taxon>Lactobacillaceae</taxon>
        <taxon>Pediococcus</taxon>
    </lineage>
</organism>
<dbReference type="InterPro" id="IPR036662">
    <property type="entry name" value="PTS_EIIA_man-typ_sf"/>
</dbReference>
<evidence type="ECO:0000313" key="10">
    <source>
        <dbReference type="Proteomes" id="UP001302696"/>
    </source>
</evidence>
<evidence type="ECO:0000256" key="3">
    <source>
        <dbReference type="ARBA" id="ARBA00022490"/>
    </source>
</evidence>
<keyword evidence="7" id="KW-0418">Kinase</keyword>
<feature type="domain" description="PTS EIIA type-4" evidence="8">
    <location>
        <begin position="1"/>
        <end position="124"/>
    </location>
</feature>
<dbReference type="CDD" id="cd00006">
    <property type="entry name" value="PTS_IIA_man"/>
    <property type="match status" value="1"/>
</dbReference>
<gene>
    <name evidence="9" type="ORF">N6G96_08905</name>
</gene>
<evidence type="ECO:0000259" key="8">
    <source>
        <dbReference type="PROSITE" id="PS51096"/>
    </source>
</evidence>
<keyword evidence="6" id="KW-0598">Phosphotransferase system</keyword>
<evidence type="ECO:0000256" key="6">
    <source>
        <dbReference type="ARBA" id="ARBA00022683"/>
    </source>
</evidence>
<dbReference type="Pfam" id="PF03610">
    <property type="entry name" value="EIIA-man"/>
    <property type="match status" value="1"/>
</dbReference>
<evidence type="ECO:0000256" key="7">
    <source>
        <dbReference type="ARBA" id="ARBA00022777"/>
    </source>
</evidence>
<evidence type="ECO:0000256" key="2">
    <source>
        <dbReference type="ARBA" id="ARBA00022448"/>
    </source>
</evidence>
<dbReference type="PANTHER" id="PTHR33799:SF1">
    <property type="entry name" value="PTS SYSTEM MANNOSE-SPECIFIC EIIAB COMPONENT-RELATED"/>
    <property type="match status" value="1"/>
</dbReference>
<dbReference type="Proteomes" id="UP001302696">
    <property type="component" value="Chromosome"/>
</dbReference>
<comment type="subcellular location">
    <subcellularLocation>
        <location evidence="1">Cytoplasm</location>
    </subcellularLocation>
</comment>
<dbReference type="SUPFAM" id="SSF53062">
    <property type="entry name" value="PTS system fructose IIA component-like"/>
    <property type="match status" value="1"/>
</dbReference>
<keyword evidence="2" id="KW-0813">Transport</keyword>
<keyword evidence="4 9" id="KW-0762">Sugar transport</keyword>
<keyword evidence="10" id="KW-1185">Reference proteome</keyword>
<name>A0ABZ0Q354_9LACO</name>
<evidence type="ECO:0000256" key="4">
    <source>
        <dbReference type="ARBA" id="ARBA00022597"/>
    </source>
</evidence>
<proteinExistence type="predicted"/>
<dbReference type="InterPro" id="IPR033887">
    <property type="entry name" value="PTS_IIA_man"/>
</dbReference>
<reference evidence="10" key="1">
    <citation type="submission" date="2024-06" db="EMBL/GenBank/DDBJ databases">
        <authorList>
            <person name="Chang H.C."/>
            <person name="Mun S.Y."/>
        </authorList>
    </citation>
    <scope>NUCLEOTIDE SEQUENCE [LARGE SCALE GENOMIC DNA]</scope>
    <source>
        <strain evidence="10">KT1</strain>
    </source>
</reference>